<proteinExistence type="predicted"/>
<gene>
    <name evidence="1" type="ORF">SPELUC_LOCUS17784</name>
</gene>
<organism evidence="1 2">
    <name type="scientific">Cetraspora pellucida</name>
    <dbReference type="NCBI Taxonomy" id="1433469"/>
    <lineage>
        <taxon>Eukaryota</taxon>
        <taxon>Fungi</taxon>
        <taxon>Fungi incertae sedis</taxon>
        <taxon>Mucoromycota</taxon>
        <taxon>Glomeromycotina</taxon>
        <taxon>Glomeromycetes</taxon>
        <taxon>Diversisporales</taxon>
        <taxon>Gigasporaceae</taxon>
        <taxon>Cetraspora</taxon>
    </lineage>
</organism>
<name>A0ACA9RLE9_9GLOM</name>
<evidence type="ECO:0000313" key="1">
    <source>
        <dbReference type="EMBL" id="CAG8797769.1"/>
    </source>
</evidence>
<evidence type="ECO:0000313" key="2">
    <source>
        <dbReference type="Proteomes" id="UP000789366"/>
    </source>
</evidence>
<keyword evidence="2" id="KW-1185">Reference proteome</keyword>
<sequence length="43" mass="5197">IIHERKYRTTNPLFTLFQQKRAVDIVRSLIDIYQNEGYMPDGR</sequence>
<feature type="non-terminal residue" evidence="1">
    <location>
        <position position="1"/>
    </location>
</feature>
<feature type="non-terminal residue" evidence="1">
    <location>
        <position position="43"/>
    </location>
</feature>
<protein>
    <submittedName>
        <fullName evidence="1">11703_t:CDS:1</fullName>
    </submittedName>
</protein>
<dbReference type="Proteomes" id="UP000789366">
    <property type="component" value="Unassembled WGS sequence"/>
</dbReference>
<dbReference type="EMBL" id="CAJVPW010076211">
    <property type="protein sequence ID" value="CAG8797769.1"/>
    <property type="molecule type" value="Genomic_DNA"/>
</dbReference>
<reference evidence="1" key="1">
    <citation type="submission" date="2021-06" db="EMBL/GenBank/DDBJ databases">
        <authorList>
            <person name="Kallberg Y."/>
            <person name="Tangrot J."/>
            <person name="Rosling A."/>
        </authorList>
    </citation>
    <scope>NUCLEOTIDE SEQUENCE</scope>
    <source>
        <strain evidence="1">28 12/20/2015</strain>
    </source>
</reference>
<comment type="caution">
    <text evidence="1">The sequence shown here is derived from an EMBL/GenBank/DDBJ whole genome shotgun (WGS) entry which is preliminary data.</text>
</comment>
<accession>A0ACA9RLE9</accession>